<dbReference type="Proteomes" id="UP001302494">
    <property type="component" value="Chromosome"/>
</dbReference>
<protein>
    <submittedName>
        <fullName evidence="1">Uncharacterized protein</fullName>
    </submittedName>
</protein>
<reference evidence="1 2" key="1">
    <citation type="submission" date="2023-01" db="EMBL/GenBank/DDBJ databases">
        <title>Cultivation and genomic characterization of new, ubiquitous marine nitrite-oxidizing bacteria from the Nitrospirales.</title>
        <authorList>
            <person name="Mueller A.J."/>
            <person name="Daebeler A."/>
            <person name="Herbold C.W."/>
            <person name="Kirkegaard R.H."/>
            <person name="Daims H."/>
        </authorList>
    </citation>
    <scope>NUCLEOTIDE SEQUENCE [LARGE SCALE GENOMIC DNA]</scope>
    <source>
        <strain evidence="1 2">DK</strain>
    </source>
</reference>
<dbReference type="EMBL" id="CP116968">
    <property type="protein sequence ID" value="WNM60632.1"/>
    <property type="molecule type" value="Genomic_DNA"/>
</dbReference>
<gene>
    <name evidence="1" type="ORF">PQG83_12775</name>
</gene>
<accession>A0AA96GGN4</accession>
<proteinExistence type="predicted"/>
<dbReference type="RefSeq" id="WP_312741640.1">
    <property type="nucleotide sequence ID" value="NZ_CP116968.1"/>
</dbReference>
<sequence>MPKSTMKKNHRIHWQFEDISIKIVFDQLLFAGKSQQQRYERYRFRYAHHFPNTIPRPIAIVLFFISMHLSKQDGQGGNRADAQKRCGEKGMIRLWITENTVLTVIKDLNQYQRERGAASKQLYNFGFP</sequence>
<evidence type="ECO:0000313" key="1">
    <source>
        <dbReference type="EMBL" id="WNM60632.1"/>
    </source>
</evidence>
<evidence type="ECO:0000313" key="2">
    <source>
        <dbReference type="Proteomes" id="UP001302494"/>
    </source>
</evidence>
<dbReference type="KEGG" id="nneo:PQG83_12775"/>
<name>A0AA96GGN4_9BACT</name>
<organism evidence="1 2">
    <name type="scientific">Candidatus Nitrospira neomarina</name>
    <dbReference type="NCBI Taxonomy" id="3020899"/>
    <lineage>
        <taxon>Bacteria</taxon>
        <taxon>Pseudomonadati</taxon>
        <taxon>Nitrospirota</taxon>
        <taxon>Nitrospiria</taxon>
        <taxon>Nitrospirales</taxon>
        <taxon>Nitrospiraceae</taxon>
        <taxon>Nitrospira</taxon>
    </lineage>
</organism>
<keyword evidence="2" id="KW-1185">Reference proteome</keyword>
<dbReference type="AlphaFoldDB" id="A0AA96GGN4"/>